<evidence type="ECO:0000313" key="11">
    <source>
        <dbReference type="Proteomes" id="UP001485043"/>
    </source>
</evidence>
<feature type="transmembrane region" description="Helical" evidence="8">
    <location>
        <begin position="33"/>
        <end position="53"/>
    </location>
</feature>
<dbReference type="Pfam" id="PF01490">
    <property type="entry name" value="Aa_trans"/>
    <property type="match status" value="1"/>
</dbReference>
<feature type="transmembrane region" description="Helical" evidence="8">
    <location>
        <begin position="115"/>
        <end position="134"/>
    </location>
</feature>
<keyword evidence="5 8" id="KW-1133">Transmembrane helix</keyword>
<evidence type="ECO:0000256" key="7">
    <source>
        <dbReference type="SAM" id="MobiDB-lite"/>
    </source>
</evidence>
<feature type="transmembrane region" description="Helical" evidence="8">
    <location>
        <begin position="65"/>
        <end position="85"/>
    </location>
</feature>
<evidence type="ECO:0000256" key="4">
    <source>
        <dbReference type="ARBA" id="ARBA00022970"/>
    </source>
</evidence>
<name>A0AAW1RGI1_9CHLO</name>
<dbReference type="EMBL" id="JALJOV010002209">
    <property type="protein sequence ID" value="KAK9832765.1"/>
    <property type="molecule type" value="Genomic_DNA"/>
</dbReference>
<feature type="domain" description="Amino acid transporter transmembrane" evidence="9">
    <location>
        <begin position="27"/>
        <end position="253"/>
    </location>
</feature>
<evidence type="ECO:0000313" key="10">
    <source>
        <dbReference type="EMBL" id="KAK9832765.1"/>
    </source>
</evidence>
<keyword evidence="2" id="KW-0813">Transport</keyword>
<evidence type="ECO:0000256" key="1">
    <source>
        <dbReference type="ARBA" id="ARBA00004370"/>
    </source>
</evidence>
<evidence type="ECO:0000256" key="3">
    <source>
        <dbReference type="ARBA" id="ARBA00022692"/>
    </source>
</evidence>
<keyword evidence="4" id="KW-0029">Amino-acid transport</keyword>
<protein>
    <recommendedName>
        <fullName evidence="9">Amino acid transporter transmembrane domain-containing protein</fullName>
    </recommendedName>
</protein>
<evidence type="ECO:0000259" key="9">
    <source>
        <dbReference type="Pfam" id="PF01490"/>
    </source>
</evidence>
<comment type="subcellular location">
    <subcellularLocation>
        <location evidence="1">Membrane</location>
    </subcellularLocation>
</comment>
<keyword evidence="11" id="KW-1185">Reference proteome</keyword>
<sequence length="260" mass="27652">MDEEKSAAIAGPKSKEDIDDEYDHPRKGNTITAAAHIITAVIGAGVLALPYSVANFGWGGGPPMILMFGAVSLYSSMLLADLYRYPGPDEGKRNPTYMHCVRSFLGPHQVWFCGLIQYLVLVIIGVGYNVVASISMAAIRRSDCFHGGYSCKPDLWQYCIIFGACQIVFSQIPNLSQATALSVVAAIMSLTYATIGLGLSIGKATEHTHSHGTAGGVSIASEGPAAKAYLIFASLGQTAFAFIYSFVLIEIQGHSESAAF</sequence>
<accession>A0AAW1RGI1</accession>
<dbReference type="PANTHER" id="PTHR48017">
    <property type="entry name" value="OS05G0424000 PROTEIN-RELATED"/>
    <property type="match status" value="1"/>
</dbReference>
<proteinExistence type="predicted"/>
<evidence type="ECO:0000256" key="5">
    <source>
        <dbReference type="ARBA" id="ARBA00022989"/>
    </source>
</evidence>
<dbReference type="GO" id="GO:0016020">
    <property type="term" value="C:membrane"/>
    <property type="evidence" value="ECO:0007669"/>
    <property type="project" value="UniProtKB-SubCell"/>
</dbReference>
<comment type="caution">
    <text evidence="10">The sequence shown here is derived from an EMBL/GenBank/DDBJ whole genome shotgun (WGS) entry which is preliminary data.</text>
</comment>
<dbReference type="GO" id="GO:0006865">
    <property type="term" value="P:amino acid transport"/>
    <property type="evidence" value="ECO:0007669"/>
    <property type="project" value="UniProtKB-KW"/>
</dbReference>
<evidence type="ECO:0000256" key="8">
    <source>
        <dbReference type="SAM" id="Phobius"/>
    </source>
</evidence>
<dbReference type="AlphaFoldDB" id="A0AAW1RGI1"/>
<feature type="region of interest" description="Disordered" evidence="7">
    <location>
        <begin position="1"/>
        <end position="24"/>
    </location>
</feature>
<dbReference type="Proteomes" id="UP001485043">
    <property type="component" value="Unassembled WGS sequence"/>
</dbReference>
<organism evidence="10 11">
    <name type="scientific">Apatococcus fuscideae</name>
    <dbReference type="NCBI Taxonomy" id="2026836"/>
    <lineage>
        <taxon>Eukaryota</taxon>
        <taxon>Viridiplantae</taxon>
        <taxon>Chlorophyta</taxon>
        <taxon>core chlorophytes</taxon>
        <taxon>Trebouxiophyceae</taxon>
        <taxon>Chlorellales</taxon>
        <taxon>Chlorellaceae</taxon>
        <taxon>Apatococcus</taxon>
    </lineage>
</organism>
<evidence type="ECO:0000256" key="6">
    <source>
        <dbReference type="ARBA" id="ARBA00023136"/>
    </source>
</evidence>
<dbReference type="InterPro" id="IPR013057">
    <property type="entry name" value="AA_transpt_TM"/>
</dbReference>
<keyword evidence="3 8" id="KW-0812">Transmembrane</keyword>
<feature type="transmembrane region" description="Helical" evidence="8">
    <location>
        <begin position="178"/>
        <end position="201"/>
    </location>
</feature>
<gene>
    <name evidence="10" type="ORF">WJX84_012215</name>
</gene>
<evidence type="ECO:0000256" key="2">
    <source>
        <dbReference type="ARBA" id="ARBA00022448"/>
    </source>
</evidence>
<reference evidence="10 11" key="1">
    <citation type="journal article" date="2024" name="Nat. Commun.">
        <title>Phylogenomics reveals the evolutionary origins of lichenization in chlorophyte algae.</title>
        <authorList>
            <person name="Puginier C."/>
            <person name="Libourel C."/>
            <person name="Otte J."/>
            <person name="Skaloud P."/>
            <person name="Haon M."/>
            <person name="Grisel S."/>
            <person name="Petersen M."/>
            <person name="Berrin J.G."/>
            <person name="Delaux P.M."/>
            <person name="Dal Grande F."/>
            <person name="Keller J."/>
        </authorList>
    </citation>
    <scope>NUCLEOTIDE SEQUENCE [LARGE SCALE GENOMIC DNA]</scope>
    <source>
        <strain evidence="10 11">SAG 2523</strain>
    </source>
</reference>
<keyword evidence="6 8" id="KW-0472">Membrane</keyword>
<feature type="transmembrane region" description="Helical" evidence="8">
    <location>
        <begin position="228"/>
        <end position="249"/>
    </location>
</feature>